<keyword evidence="2" id="KW-1185">Reference proteome</keyword>
<organism evidence="1 2">
    <name type="scientific">Cryptolaemus montrouzieri</name>
    <dbReference type="NCBI Taxonomy" id="559131"/>
    <lineage>
        <taxon>Eukaryota</taxon>
        <taxon>Metazoa</taxon>
        <taxon>Ecdysozoa</taxon>
        <taxon>Arthropoda</taxon>
        <taxon>Hexapoda</taxon>
        <taxon>Insecta</taxon>
        <taxon>Pterygota</taxon>
        <taxon>Neoptera</taxon>
        <taxon>Endopterygota</taxon>
        <taxon>Coleoptera</taxon>
        <taxon>Polyphaga</taxon>
        <taxon>Cucujiformia</taxon>
        <taxon>Coccinelloidea</taxon>
        <taxon>Coccinellidae</taxon>
        <taxon>Scymninae</taxon>
        <taxon>Scymnini</taxon>
        <taxon>Cryptolaemus</taxon>
    </lineage>
</organism>
<reference evidence="1 2" key="1">
    <citation type="journal article" date="2021" name="BMC Biol.">
        <title>Horizontally acquired antibacterial genes associated with adaptive radiation of ladybird beetles.</title>
        <authorList>
            <person name="Li H.S."/>
            <person name="Tang X.F."/>
            <person name="Huang Y.H."/>
            <person name="Xu Z.Y."/>
            <person name="Chen M.L."/>
            <person name="Du X.Y."/>
            <person name="Qiu B.Y."/>
            <person name="Chen P.T."/>
            <person name="Zhang W."/>
            <person name="Slipinski A."/>
            <person name="Escalona H.E."/>
            <person name="Waterhouse R.M."/>
            <person name="Zwick A."/>
            <person name="Pang H."/>
        </authorList>
    </citation>
    <scope>NUCLEOTIDE SEQUENCE [LARGE SCALE GENOMIC DNA]</scope>
    <source>
        <strain evidence="1">SYSU2018</strain>
    </source>
</reference>
<dbReference type="AlphaFoldDB" id="A0ABD2NYL0"/>
<dbReference type="EMBL" id="JABFTP020000144">
    <property type="protein sequence ID" value="KAL3283643.1"/>
    <property type="molecule type" value="Genomic_DNA"/>
</dbReference>
<sequence length="128" mass="15469">MYIHFHQVTTSSIKFSLFFRPLIKQDIVRYIKLLENKKPVGCDEVPALLLKRVAEIVDVSSSHIIHPYESMDSPRSQRRFWKHMKQLKAHFTFLQYWKNFWKSNIRSNGKVSRHSRHNHKESAWFSER</sequence>
<gene>
    <name evidence="1" type="ORF">HHI36_006782</name>
</gene>
<proteinExistence type="predicted"/>
<dbReference type="Proteomes" id="UP001516400">
    <property type="component" value="Unassembled WGS sequence"/>
</dbReference>
<evidence type="ECO:0008006" key="3">
    <source>
        <dbReference type="Google" id="ProtNLM"/>
    </source>
</evidence>
<comment type="caution">
    <text evidence="1">The sequence shown here is derived from an EMBL/GenBank/DDBJ whole genome shotgun (WGS) entry which is preliminary data.</text>
</comment>
<protein>
    <recommendedName>
        <fullName evidence="3">Maturase K</fullName>
    </recommendedName>
</protein>
<evidence type="ECO:0000313" key="2">
    <source>
        <dbReference type="Proteomes" id="UP001516400"/>
    </source>
</evidence>
<evidence type="ECO:0000313" key="1">
    <source>
        <dbReference type="EMBL" id="KAL3283643.1"/>
    </source>
</evidence>
<name>A0ABD2NYL0_9CUCU</name>
<accession>A0ABD2NYL0</accession>